<dbReference type="OrthoDB" id="9802554at2"/>
<name>A0A514Z801_9LACT</name>
<reference evidence="2 3" key="1">
    <citation type="submission" date="2019-07" db="EMBL/GenBank/DDBJ databases">
        <title>Genome sequencing of KACC 19320.</title>
        <authorList>
            <person name="Heo J."/>
            <person name="Kim S.-J."/>
            <person name="Kim J.-S."/>
            <person name="Hong S.-B."/>
            <person name="Kwon S.-W."/>
        </authorList>
    </citation>
    <scope>NUCLEOTIDE SEQUENCE [LARGE SCALE GENOMIC DNA]</scope>
    <source>
        <strain evidence="2 3">KACC 19320</strain>
    </source>
</reference>
<dbReference type="GO" id="GO:0071513">
    <property type="term" value="C:phosphopantothenoylcysteine decarboxylase complex"/>
    <property type="evidence" value="ECO:0007669"/>
    <property type="project" value="TreeGrafter"/>
</dbReference>
<gene>
    <name evidence="2" type="primary">coaC</name>
    <name evidence="2" type="ORF">FLP15_05500</name>
</gene>
<dbReference type="Gene3D" id="3.40.50.1950">
    <property type="entry name" value="Flavin prenyltransferase-like"/>
    <property type="match status" value="1"/>
</dbReference>
<sequence length="178" mass="19369">MTKITLAVTGSIAAYKAADLVSLLTKQNHEVTVLMTHAATQFITPLTLQVLSKNKVHFNVMDEERPEIVNHIDLAKNTELFLVAPATADTISRLSQGAANDIVTSVALALEPSVPKYLAPAMNTKMYQNPLTQRNIEILKKIDYNIIQPKKSLLACGDFGEGALADLPDILSSIEQSL</sequence>
<dbReference type="InterPro" id="IPR011847">
    <property type="entry name" value="CoaC_strep"/>
</dbReference>
<dbReference type="InterPro" id="IPR036551">
    <property type="entry name" value="Flavin_trans-like"/>
</dbReference>
<protein>
    <submittedName>
        <fullName evidence="2">Phosphopantothenoylcysteine decarboxylase</fullName>
        <ecNumber evidence="2">4.1.1.36</ecNumber>
    </submittedName>
</protein>
<dbReference type="GO" id="GO:0004633">
    <property type="term" value="F:phosphopantothenoylcysteine decarboxylase activity"/>
    <property type="evidence" value="ECO:0007669"/>
    <property type="project" value="UniProtKB-EC"/>
</dbReference>
<proteinExistence type="predicted"/>
<evidence type="ECO:0000313" key="2">
    <source>
        <dbReference type="EMBL" id="QDK70705.1"/>
    </source>
</evidence>
<evidence type="ECO:0000259" key="1">
    <source>
        <dbReference type="Pfam" id="PF02441"/>
    </source>
</evidence>
<accession>A0A514Z801</accession>
<dbReference type="GO" id="GO:0015937">
    <property type="term" value="P:coenzyme A biosynthetic process"/>
    <property type="evidence" value="ECO:0007669"/>
    <property type="project" value="TreeGrafter"/>
</dbReference>
<dbReference type="PANTHER" id="PTHR14359:SF6">
    <property type="entry name" value="PHOSPHOPANTOTHENOYLCYSTEINE DECARBOXYLASE"/>
    <property type="match status" value="1"/>
</dbReference>
<keyword evidence="3" id="KW-1185">Reference proteome</keyword>
<dbReference type="Pfam" id="PF02441">
    <property type="entry name" value="Flavoprotein"/>
    <property type="match status" value="1"/>
</dbReference>
<dbReference type="NCBIfam" id="TIGR02113">
    <property type="entry name" value="coaC_strep"/>
    <property type="match status" value="1"/>
</dbReference>
<dbReference type="KEGG" id="lack:FLP15_05500"/>
<feature type="domain" description="Flavoprotein" evidence="1">
    <location>
        <begin position="3"/>
        <end position="176"/>
    </location>
</feature>
<dbReference type="GO" id="GO:0010181">
    <property type="term" value="F:FMN binding"/>
    <property type="evidence" value="ECO:0007669"/>
    <property type="project" value="TreeGrafter"/>
</dbReference>
<dbReference type="EC" id="4.1.1.36" evidence="2"/>
<dbReference type="RefSeq" id="WP_142766293.1">
    <property type="nucleotide sequence ID" value="NZ_CP041356.1"/>
</dbReference>
<organism evidence="2 3">
    <name type="scientific">Lactococcus protaetiae</name>
    <dbReference type="NCBI Taxonomy" id="2592653"/>
    <lineage>
        <taxon>Bacteria</taxon>
        <taxon>Bacillati</taxon>
        <taxon>Bacillota</taxon>
        <taxon>Bacilli</taxon>
        <taxon>Lactobacillales</taxon>
        <taxon>Streptococcaceae</taxon>
        <taxon>Lactococcus</taxon>
    </lineage>
</organism>
<dbReference type="AlphaFoldDB" id="A0A514Z801"/>
<evidence type="ECO:0000313" key="3">
    <source>
        <dbReference type="Proteomes" id="UP000315128"/>
    </source>
</evidence>
<dbReference type="InterPro" id="IPR003382">
    <property type="entry name" value="Flavoprotein"/>
</dbReference>
<dbReference type="SUPFAM" id="SSF52507">
    <property type="entry name" value="Homo-oligomeric flavin-containing Cys decarboxylases, HFCD"/>
    <property type="match status" value="1"/>
</dbReference>
<dbReference type="EMBL" id="CP041356">
    <property type="protein sequence ID" value="QDK70705.1"/>
    <property type="molecule type" value="Genomic_DNA"/>
</dbReference>
<keyword evidence="2" id="KW-0456">Lyase</keyword>
<dbReference type="PANTHER" id="PTHR14359">
    <property type="entry name" value="HOMO-OLIGOMERIC FLAVIN CONTAINING CYS DECARBOXYLASE FAMILY"/>
    <property type="match status" value="1"/>
</dbReference>
<dbReference type="Proteomes" id="UP000315128">
    <property type="component" value="Chromosome"/>
</dbReference>